<comment type="caution">
    <text evidence="1">The sequence shown here is derived from an EMBL/GenBank/DDBJ whole genome shotgun (WGS) entry which is preliminary data.</text>
</comment>
<evidence type="ECO:0000313" key="1">
    <source>
        <dbReference type="EMBL" id="KKN44273.1"/>
    </source>
</evidence>
<dbReference type="AlphaFoldDB" id="A0A0F9TSD9"/>
<reference evidence="1" key="1">
    <citation type="journal article" date="2015" name="Nature">
        <title>Complex archaea that bridge the gap between prokaryotes and eukaryotes.</title>
        <authorList>
            <person name="Spang A."/>
            <person name="Saw J.H."/>
            <person name="Jorgensen S.L."/>
            <person name="Zaremba-Niedzwiedzka K."/>
            <person name="Martijn J."/>
            <person name="Lind A.E."/>
            <person name="van Eijk R."/>
            <person name="Schleper C."/>
            <person name="Guy L."/>
            <person name="Ettema T.J."/>
        </authorList>
    </citation>
    <scope>NUCLEOTIDE SEQUENCE</scope>
</reference>
<organism evidence="1">
    <name type="scientific">marine sediment metagenome</name>
    <dbReference type="NCBI Taxonomy" id="412755"/>
    <lineage>
        <taxon>unclassified sequences</taxon>
        <taxon>metagenomes</taxon>
        <taxon>ecological metagenomes</taxon>
    </lineage>
</organism>
<sequence length="53" mass="6643">MEQWRKEIKDDLEISIWMEENIKGYFKVEYIYGDRYIKFTEDEDGVAFKLRWS</sequence>
<dbReference type="EMBL" id="LAZR01001459">
    <property type="protein sequence ID" value="KKN44273.1"/>
    <property type="molecule type" value="Genomic_DNA"/>
</dbReference>
<proteinExistence type="predicted"/>
<accession>A0A0F9TSD9</accession>
<protein>
    <submittedName>
        <fullName evidence="1">Uncharacterized protein</fullName>
    </submittedName>
</protein>
<gene>
    <name evidence="1" type="ORF">LCGC14_0694780</name>
</gene>
<name>A0A0F9TSD9_9ZZZZ</name>